<feature type="compositionally biased region" description="Basic and acidic residues" evidence="1">
    <location>
        <begin position="38"/>
        <end position="51"/>
    </location>
</feature>
<feature type="compositionally biased region" description="Low complexity" evidence="1">
    <location>
        <begin position="60"/>
        <end position="73"/>
    </location>
</feature>
<organism evidence="3 4">
    <name type="scientific">Roseateles rivi</name>
    <dbReference type="NCBI Taxonomy" id="3299028"/>
    <lineage>
        <taxon>Bacteria</taxon>
        <taxon>Pseudomonadati</taxon>
        <taxon>Pseudomonadota</taxon>
        <taxon>Betaproteobacteria</taxon>
        <taxon>Burkholderiales</taxon>
        <taxon>Sphaerotilaceae</taxon>
        <taxon>Roseateles</taxon>
    </lineage>
</organism>
<gene>
    <name evidence="3" type="ORF">ACG0Z6_03815</name>
</gene>
<evidence type="ECO:0000313" key="4">
    <source>
        <dbReference type="Proteomes" id="UP001606099"/>
    </source>
</evidence>
<name>A0ABW7FSP9_9BURK</name>
<evidence type="ECO:0000256" key="2">
    <source>
        <dbReference type="SAM" id="SignalP"/>
    </source>
</evidence>
<dbReference type="EMBL" id="JBIGHZ010000001">
    <property type="protein sequence ID" value="MFG6447367.1"/>
    <property type="molecule type" value="Genomic_DNA"/>
</dbReference>
<evidence type="ECO:0000256" key="1">
    <source>
        <dbReference type="SAM" id="MobiDB-lite"/>
    </source>
</evidence>
<dbReference type="InterPro" id="IPR047773">
    <property type="entry name" value="YHYH_dom_bact"/>
</dbReference>
<keyword evidence="4" id="KW-1185">Reference proteome</keyword>
<feature type="signal peptide" evidence="2">
    <location>
        <begin position="1"/>
        <end position="21"/>
    </location>
</feature>
<feature type="region of interest" description="Disordered" evidence="1">
    <location>
        <begin position="38"/>
        <end position="76"/>
    </location>
</feature>
<reference evidence="3 4" key="1">
    <citation type="submission" date="2024-08" db="EMBL/GenBank/DDBJ databases">
        <authorList>
            <person name="Lu H."/>
        </authorList>
    </citation>
    <scope>NUCLEOTIDE SEQUENCE [LARGE SCALE GENOMIC DNA]</scope>
    <source>
        <strain evidence="3 4">BYS180W</strain>
    </source>
</reference>
<accession>A0ABW7FSP9</accession>
<dbReference type="NCBIfam" id="NF033223">
    <property type="entry name" value="YHYH_alt"/>
    <property type="match status" value="1"/>
</dbReference>
<evidence type="ECO:0000313" key="3">
    <source>
        <dbReference type="EMBL" id="MFG6447367.1"/>
    </source>
</evidence>
<dbReference type="Proteomes" id="UP001606099">
    <property type="component" value="Unassembled WGS sequence"/>
</dbReference>
<feature type="chain" id="PRO_5046323744" evidence="2">
    <location>
        <begin position="22"/>
        <end position="97"/>
    </location>
</feature>
<protein>
    <submittedName>
        <fullName evidence="3">YHYH domain-containing protein</fullName>
    </submittedName>
</protein>
<proteinExistence type="predicted"/>
<comment type="caution">
    <text evidence="3">The sequence shown here is derived from an EMBL/GenBank/DDBJ whole genome shotgun (WGS) entry which is preliminary data.</text>
</comment>
<sequence length="97" mass="9953">MLILKISLATLLVAASINAFAHGGGVNAEGCHTNKKTGDYHCHGGKSKSEDLSAGQKMQPKNSSPSASNSLPPGCYVGPRGGTYTLTKSGRKNYGGC</sequence>
<keyword evidence="2" id="KW-0732">Signal</keyword>